<name>A0A6C0K0B5_9ZZZZ</name>
<feature type="region of interest" description="Disordered" evidence="1">
    <location>
        <begin position="1067"/>
        <end position="1134"/>
    </location>
</feature>
<feature type="compositionally biased region" description="Basic residues" evidence="1">
    <location>
        <begin position="1085"/>
        <end position="1134"/>
    </location>
</feature>
<organism evidence="2">
    <name type="scientific">viral metagenome</name>
    <dbReference type="NCBI Taxonomy" id="1070528"/>
    <lineage>
        <taxon>unclassified sequences</taxon>
        <taxon>metagenomes</taxon>
        <taxon>organismal metagenomes</taxon>
    </lineage>
</organism>
<protein>
    <submittedName>
        <fullName evidence="2">Uncharacterized protein</fullName>
    </submittedName>
</protein>
<evidence type="ECO:0000256" key="1">
    <source>
        <dbReference type="SAM" id="MobiDB-lite"/>
    </source>
</evidence>
<feature type="compositionally biased region" description="Acidic residues" evidence="1">
    <location>
        <begin position="708"/>
        <end position="720"/>
    </location>
</feature>
<feature type="region of interest" description="Disordered" evidence="1">
    <location>
        <begin position="56"/>
        <end position="79"/>
    </location>
</feature>
<dbReference type="EMBL" id="MN740750">
    <property type="protein sequence ID" value="QHU10087.1"/>
    <property type="molecule type" value="Genomic_DNA"/>
</dbReference>
<proteinExistence type="predicted"/>
<sequence>MFNEGYLPKDQNDDKPLPDSKKVCIKELYEPVAPWNPHRASMRNVVVPRSKYKNLKPMVESDSGYTTTQVDSEDEDEAPDVRSLNQLPLPLFQYGKAHAPINSETSLRSAKPPSIPDAQELRLPVSQWPLYTQEPLLSTPIWPLAQRQAASSAALPGPPSSIPWLSAQLTASAAPQGPPPTGPSDVDILTGPMSSNTDLFRLYIGENCIHDIDDNCPLNDTPKSDLWYISSIVADTLPANDIYSRARFLGGSEYIKKVERMFAETILAVSTRSRRTQYILKDELTHLLWSEVLLSLFELMYPDNIVADDTSMLIGGSNAVLNTELAFKETDTQHDFKPGRNKVYPQIIQGKGVNKEAGLNVYGKLNSVIGNSRPPTYGHSYIMSSPIAFEENIKVDYLLGDLFGQLEDIYYYFTDVNSTPSTWSKLRQDFFGIQGDQIKVNSINALVNDVKERGYNGWILDACVSGRVSSSLGERKKTLANIWDPVKGKFQQTDLIDSAVPFTLIEEKKEPGYTIYDCKFNDRNRPSLYDSVYDNLLNKDLEAEGVLRIQLRLAVNDIRPNICGVAIVIIIGETKKYFIIECGFPVQVLAQGMRYIDDKYSSERPYTTPIDTNLQTIIDYVDNALRSFYTDNIARSAIIQKMLYRFKSSGDHGTSDTVKLLNQLELYYLFLSGDNLAYVYAMSSIGNGAPTPTIATYYKESKKKSKESDEEDEDEEEDDAERSSSIESDDTKIEGNHFIVAYFPAGDDEKKNYTKLFENIKALYELAKVVRLALPTSVQAQIDVDGIIVYIADQNTRLEPYIKGQQTLLLSPYTITTEFTGTVSRILESIVTTYPSFISLGGILSVDYLMATLPLDLATVKALSSSLNKLVNKLYFMHKYSEIVTLSEEMIRADRAAFAPIVSLDQAQSSGRSQRSITTKLTTAYNAVKKSLMENLRGFSSAKRGQPSVPTVSELQSALKQNKITDTKSEYERINTIKEELSTNSKSLFKRMKERLGFSDPFIASMKDEILTISNPLITQLKQDILTNSGGQNDPFAKTLVTMFDDVLQTKISRTSMELDEPAASASASAAAQVRKPNSWFSGGRGKKNGAKSVKRHNLHKSKLNTKKRSRLRKTRKNTKRPKYIKKNVTKRRR</sequence>
<feature type="region of interest" description="Disordered" evidence="1">
    <location>
        <begin position="701"/>
        <end position="728"/>
    </location>
</feature>
<evidence type="ECO:0000313" key="2">
    <source>
        <dbReference type="EMBL" id="QHU10087.1"/>
    </source>
</evidence>
<reference evidence="2" key="1">
    <citation type="journal article" date="2020" name="Nature">
        <title>Giant virus diversity and host interactions through global metagenomics.</title>
        <authorList>
            <person name="Schulz F."/>
            <person name="Roux S."/>
            <person name="Paez-Espino D."/>
            <person name="Jungbluth S."/>
            <person name="Walsh D.A."/>
            <person name="Denef V.J."/>
            <person name="McMahon K.D."/>
            <person name="Konstantinidis K.T."/>
            <person name="Eloe-Fadrosh E.A."/>
            <person name="Kyrpides N.C."/>
            <person name="Woyke T."/>
        </authorList>
    </citation>
    <scope>NUCLEOTIDE SEQUENCE</scope>
    <source>
        <strain evidence="2">GVMAG-S-1101164-67</strain>
    </source>
</reference>
<dbReference type="AlphaFoldDB" id="A0A6C0K0B5"/>
<accession>A0A6C0K0B5</accession>